<dbReference type="InterPro" id="IPR027417">
    <property type="entry name" value="P-loop_NTPase"/>
</dbReference>
<dbReference type="PANTHER" id="PTHR30305">
    <property type="entry name" value="PROTEIN YJDM-RELATED"/>
    <property type="match status" value="1"/>
</dbReference>
<organism evidence="2 3">
    <name type="scientific">Sphingomonas desiccabilis</name>
    <dbReference type="NCBI Taxonomy" id="429134"/>
    <lineage>
        <taxon>Bacteria</taxon>
        <taxon>Pseudomonadati</taxon>
        <taxon>Pseudomonadota</taxon>
        <taxon>Alphaproteobacteria</taxon>
        <taxon>Sphingomonadales</taxon>
        <taxon>Sphingomonadaceae</taxon>
        <taxon>Sphingomonas</taxon>
    </lineage>
</organism>
<dbReference type="EMBL" id="SDPT01000001">
    <property type="protein sequence ID" value="RXZ35260.1"/>
    <property type="molecule type" value="Genomic_DNA"/>
</dbReference>
<dbReference type="RefSeq" id="WP_129341031.1">
    <property type="nucleotide sequence ID" value="NZ_JACIDD010000001.1"/>
</dbReference>
<accession>A0A4Q2J0R7</accession>
<comment type="caution">
    <text evidence="2">The sequence shown here is derived from an EMBL/GenBank/DDBJ whole genome shotgun (WGS) entry which is preliminary data.</text>
</comment>
<evidence type="ECO:0000259" key="1">
    <source>
        <dbReference type="Pfam" id="PF07475"/>
    </source>
</evidence>
<evidence type="ECO:0000313" key="2">
    <source>
        <dbReference type="EMBL" id="RXZ35260.1"/>
    </source>
</evidence>
<protein>
    <submittedName>
        <fullName evidence="2">Aldolase</fullName>
    </submittedName>
</protein>
<dbReference type="GO" id="GO:0006109">
    <property type="term" value="P:regulation of carbohydrate metabolic process"/>
    <property type="evidence" value="ECO:0007669"/>
    <property type="project" value="InterPro"/>
</dbReference>
<gene>
    <name evidence="2" type="ORF">EO081_06435</name>
</gene>
<dbReference type="GO" id="GO:0000155">
    <property type="term" value="F:phosphorelay sensor kinase activity"/>
    <property type="evidence" value="ECO:0007669"/>
    <property type="project" value="InterPro"/>
</dbReference>
<evidence type="ECO:0000313" key="3">
    <source>
        <dbReference type="Proteomes" id="UP000292347"/>
    </source>
</evidence>
<dbReference type="Proteomes" id="UP000292347">
    <property type="component" value="Unassembled WGS sequence"/>
</dbReference>
<reference evidence="2 3" key="1">
    <citation type="submission" date="2019-01" db="EMBL/GenBank/DDBJ databases">
        <title>Sphingomonas mucosissima sp. nov. and Sphingomonas desiccabilis sp. nov., from biological soil crusts in the Colorado Plateau, USA.</title>
        <authorList>
            <person name="Zhu D."/>
        </authorList>
    </citation>
    <scope>NUCLEOTIDE SEQUENCE [LARGE SCALE GENOMIC DNA]</scope>
    <source>
        <strain evidence="2 3">CP1D</strain>
    </source>
</reference>
<dbReference type="Pfam" id="PF07475">
    <property type="entry name" value="Hpr_kinase_C"/>
    <property type="match status" value="1"/>
</dbReference>
<sequence length="142" mass="14998">MTAAETLHACCVAIGGRGVLIEGESGAGKSDLTLRLVDRGAELVSDDYTVLEVQGARLIGRAPERIAGRIEVRGIGIVCLPFRNEVPVAMMVRIEPTPERLPEPPEKRCIAGVEIPLVALPALEPSAPIKVELALRMLAGAA</sequence>
<dbReference type="InterPro" id="IPR011104">
    <property type="entry name" value="Hpr_kin/Pase_C"/>
</dbReference>
<keyword evidence="3" id="KW-1185">Reference proteome</keyword>
<dbReference type="SUPFAM" id="SSF53795">
    <property type="entry name" value="PEP carboxykinase-like"/>
    <property type="match status" value="1"/>
</dbReference>
<proteinExistence type="predicted"/>
<dbReference type="GO" id="GO:0005524">
    <property type="term" value="F:ATP binding"/>
    <property type="evidence" value="ECO:0007669"/>
    <property type="project" value="InterPro"/>
</dbReference>
<dbReference type="Gene3D" id="3.40.50.300">
    <property type="entry name" value="P-loop containing nucleotide triphosphate hydrolases"/>
    <property type="match status" value="1"/>
</dbReference>
<dbReference type="PANTHER" id="PTHR30305:SF1">
    <property type="entry name" value="HPR KINASE_PHOSPHORYLASE"/>
    <property type="match status" value="1"/>
</dbReference>
<feature type="domain" description="HPr kinase/phosphorylase C-terminal" evidence="1">
    <location>
        <begin position="3"/>
        <end position="121"/>
    </location>
</feature>
<name>A0A4Q2J0R7_9SPHN</name>
<dbReference type="CDD" id="cd01918">
    <property type="entry name" value="HprK_C"/>
    <property type="match status" value="1"/>
</dbReference>
<dbReference type="OrthoDB" id="8326226at2"/>
<dbReference type="AlphaFoldDB" id="A0A4Q2J0R7"/>